<dbReference type="Gene3D" id="3.40.50.150">
    <property type="entry name" value="Vaccinia Virus protein VP39"/>
    <property type="match status" value="1"/>
</dbReference>
<name>A0A1U7CIQ2_9BACT</name>
<dbReference type="PRINTS" id="PR00996">
    <property type="entry name" value="CHERMTFRASE"/>
</dbReference>
<evidence type="ECO:0000313" key="8">
    <source>
        <dbReference type="Proteomes" id="UP000186309"/>
    </source>
</evidence>
<evidence type="ECO:0000256" key="2">
    <source>
        <dbReference type="ARBA" id="ARBA00022679"/>
    </source>
</evidence>
<dbReference type="Pfam" id="PF01739">
    <property type="entry name" value="CheR"/>
    <property type="match status" value="1"/>
</dbReference>
<feature type="domain" description="CheR-type methyltransferase" evidence="6">
    <location>
        <begin position="1"/>
        <end position="269"/>
    </location>
</feature>
<dbReference type="SUPFAM" id="SSF48452">
    <property type="entry name" value="TPR-like"/>
    <property type="match status" value="1"/>
</dbReference>
<dbReference type="OrthoDB" id="288469at2"/>
<dbReference type="PROSITE" id="PS50005">
    <property type="entry name" value="TPR"/>
    <property type="match status" value="1"/>
</dbReference>
<dbReference type="PROSITE" id="PS50123">
    <property type="entry name" value="CHER"/>
    <property type="match status" value="1"/>
</dbReference>
<keyword evidence="2 7" id="KW-0808">Transferase</keyword>
<dbReference type="InterPro" id="IPR029063">
    <property type="entry name" value="SAM-dependent_MTases_sf"/>
</dbReference>
<dbReference type="InterPro" id="IPR022642">
    <property type="entry name" value="CheR_C"/>
</dbReference>
<dbReference type="InterPro" id="IPR019734">
    <property type="entry name" value="TPR_rpt"/>
</dbReference>
<dbReference type="Proteomes" id="UP000186309">
    <property type="component" value="Chromosome"/>
</dbReference>
<keyword evidence="8" id="KW-1185">Reference proteome</keyword>
<reference evidence="8" key="1">
    <citation type="submission" date="2016-12" db="EMBL/GenBank/DDBJ databases">
        <title>Comparative genomics of four Isosphaeraceae planctomycetes: a common pool of plasmids and glycoside hydrolase genes.</title>
        <authorList>
            <person name="Ivanova A."/>
        </authorList>
    </citation>
    <scope>NUCLEOTIDE SEQUENCE [LARGE SCALE GENOMIC DNA]</scope>
    <source>
        <strain evidence="8">PX4</strain>
    </source>
</reference>
<dbReference type="Gene3D" id="1.25.40.10">
    <property type="entry name" value="Tetratricopeptide repeat domain"/>
    <property type="match status" value="1"/>
</dbReference>
<dbReference type="InterPro" id="IPR011990">
    <property type="entry name" value="TPR-like_helical_dom_sf"/>
</dbReference>
<keyword evidence="1 7" id="KW-0489">Methyltransferase</keyword>
<dbReference type="GO" id="GO:0008757">
    <property type="term" value="F:S-adenosylmethionine-dependent methyltransferase activity"/>
    <property type="evidence" value="ECO:0007669"/>
    <property type="project" value="InterPro"/>
</dbReference>
<dbReference type="InterPro" id="IPR050903">
    <property type="entry name" value="Bact_Chemotaxis_MeTrfase"/>
</dbReference>
<dbReference type="InterPro" id="IPR000780">
    <property type="entry name" value="CheR_MeTrfase"/>
</dbReference>
<dbReference type="EC" id="2.1.1.-" evidence="7"/>
<gene>
    <name evidence="7" type="primary">wspC</name>
    <name evidence="7" type="ORF">BSF38_00215</name>
</gene>
<dbReference type="PANTHER" id="PTHR24422">
    <property type="entry name" value="CHEMOTAXIS PROTEIN METHYLTRANSFERASE"/>
    <property type="match status" value="1"/>
</dbReference>
<dbReference type="RefSeq" id="WP_076343079.1">
    <property type="nucleotide sequence ID" value="NZ_CP019082.1"/>
</dbReference>
<proteinExistence type="predicted"/>
<dbReference type="SMART" id="SM00138">
    <property type="entry name" value="MeTrc"/>
    <property type="match status" value="1"/>
</dbReference>
<dbReference type="PANTHER" id="PTHR24422:SF19">
    <property type="entry name" value="CHEMOTAXIS PROTEIN METHYLTRANSFERASE"/>
    <property type="match status" value="1"/>
</dbReference>
<evidence type="ECO:0000313" key="7">
    <source>
        <dbReference type="EMBL" id="APW58811.1"/>
    </source>
</evidence>
<feature type="repeat" description="TPR" evidence="4">
    <location>
        <begin position="351"/>
        <end position="384"/>
    </location>
</feature>
<protein>
    <submittedName>
        <fullName evidence="7">Putative biofilm formation methyltransferase WspC</fullName>
        <ecNumber evidence="7">2.1.1.-</ecNumber>
    </submittedName>
</protein>
<dbReference type="AlphaFoldDB" id="A0A1U7CIQ2"/>
<keyword evidence="4" id="KW-0802">TPR repeat</keyword>
<dbReference type="EMBL" id="CP019082">
    <property type="protein sequence ID" value="APW58811.1"/>
    <property type="molecule type" value="Genomic_DNA"/>
</dbReference>
<evidence type="ECO:0000259" key="6">
    <source>
        <dbReference type="PROSITE" id="PS50123"/>
    </source>
</evidence>
<keyword evidence="3" id="KW-0949">S-adenosyl-L-methionine</keyword>
<evidence type="ECO:0000256" key="4">
    <source>
        <dbReference type="PROSITE-ProRule" id="PRU00339"/>
    </source>
</evidence>
<dbReference type="STRING" id="1387353.BSF38_00215"/>
<evidence type="ECO:0000256" key="5">
    <source>
        <dbReference type="SAM" id="MobiDB-lite"/>
    </source>
</evidence>
<evidence type="ECO:0000256" key="1">
    <source>
        <dbReference type="ARBA" id="ARBA00022603"/>
    </source>
</evidence>
<dbReference type="GO" id="GO:0032259">
    <property type="term" value="P:methylation"/>
    <property type="evidence" value="ECO:0007669"/>
    <property type="project" value="UniProtKB-KW"/>
</dbReference>
<evidence type="ECO:0000256" key="3">
    <source>
        <dbReference type="ARBA" id="ARBA00022691"/>
    </source>
</evidence>
<accession>A0A1U7CIQ2</accession>
<dbReference type="KEGG" id="pbor:BSF38_00215"/>
<organism evidence="7 8">
    <name type="scientific">Paludisphaera borealis</name>
    <dbReference type="NCBI Taxonomy" id="1387353"/>
    <lineage>
        <taxon>Bacteria</taxon>
        <taxon>Pseudomonadati</taxon>
        <taxon>Planctomycetota</taxon>
        <taxon>Planctomycetia</taxon>
        <taxon>Isosphaerales</taxon>
        <taxon>Isosphaeraceae</taxon>
        <taxon>Paludisphaera</taxon>
    </lineage>
</organism>
<sequence>MSGGLAAIDAILTGRLGLDPSAIGSGLIPRAVRSRMKAVGLHDLEAYAALVRGSEAEVQELIEEVVVPESWFFRDVLPFRFLLQHARSCWTVRPKRAAIRVLSIPCAGGEEPYSIAVALDEAGLPPDRCRIDAVDVSAHRLALARQGVFSRNALRGMSPDVVARWFREHPQGLQIVDAIRRRVHFQQGNILDSRLLADETPYDVIFCRNLLIYLNAGSRAEAAATLDRLLAADGVLIVGHADPLGPSTVAPKFVLAAEPGAFAYRRRTETAIPSPIPIAPAKPFVFTPFGHQDVHLVEEPESAPAAAPVHHPDEADARPMLEEAAEHANQGRHGQALACCEAEIRRKGPSAAALALMGVIHQAAGRRAQAESCFHKAIYLDPHHDEALLALALIAERRGDRSAASGFRRRADRALKNKGASSHE</sequence>
<dbReference type="SUPFAM" id="SSF53335">
    <property type="entry name" value="S-adenosyl-L-methionine-dependent methyltransferases"/>
    <property type="match status" value="1"/>
</dbReference>
<feature type="region of interest" description="Disordered" evidence="5">
    <location>
        <begin position="399"/>
        <end position="424"/>
    </location>
</feature>
<dbReference type="SMART" id="SM00028">
    <property type="entry name" value="TPR"/>
    <property type="match status" value="2"/>
</dbReference>